<evidence type="ECO:0000259" key="4">
    <source>
        <dbReference type="Pfam" id="PF01248"/>
    </source>
</evidence>
<evidence type="ECO:0000313" key="6">
    <source>
        <dbReference type="Proteomes" id="UP000728032"/>
    </source>
</evidence>
<dbReference type="InterPro" id="IPR004038">
    <property type="entry name" value="Ribosomal_eL8/eL30/eS12/Gad45"/>
</dbReference>
<keyword evidence="6" id="KW-1185">Reference proteome</keyword>
<feature type="compositionally biased region" description="Basic and acidic residues" evidence="3">
    <location>
        <begin position="7"/>
        <end position="25"/>
    </location>
</feature>
<dbReference type="Gene3D" id="3.30.1330.30">
    <property type="match status" value="1"/>
</dbReference>
<dbReference type="GO" id="GO:0003723">
    <property type="term" value="F:RNA binding"/>
    <property type="evidence" value="ECO:0007669"/>
    <property type="project" value="InterPro"/>
</dbReference>
<dbReference type="SUPFAM" id="SSF55315">
    <property type="entry name" value="L30e-like"/>
    <property type="match status" value="1"/>
</dbReference>
<sequence>MGKSKREKQETDDTDVPKAKKVKTEDVEEEAVDEDADISLNDSRRWTDLPYDSKINFTSAIAKPMASKKLSKRLFKLIRKASKLSRKEHLRIGLKDVQLRIRKGETGLLVLAGDVTPIEVMCHLPAVCEEKNIPYVYVPLRADISTAVGIKRPALMVLIKHNKQYEELYNDCQTEIKLLPLPIS</sequence>
<accession>A0A7R9LL46</accession>
<dbReference type="Pfam" id="PF01248">
    <property type="entry name" value="Ribosomal_L7Ae"/>
    <property type="match status" value="1"/>
</dbReference>
<dbReference type="AlphaFoldDB" id="A0A7R9LL46"/>
<evidence type="ECO:0000256" key="3">
    <source>
        <dbReference type="SAM" id="MobiDB-lite"/>
    </source>
</evidence>
<comment type="similarity">
    <text evidence="1">Belongs to the eukaryotic ribosomal protein eL8 family.</text>
</comment>
<dbReference type="InterPro" id="IPR029064">
    <property type="entry name" value="Ribosomal_eL30-like_sf"/>
</dbReference>
<proteinExistence type="inferred from homology"/>
<reference evidence="5" key="1">
    <citation type="submission" date="2020-11" db="EMBL/GenBank/DDBJ databases">
        <authorList>
            <person name="Tran Van P."/>
        </authorList>
    </citation>
    <scope>NUCLEOTIDE SEQUENCE</scope>
</reference>
<dbReference type="InterPro" id="IPR018492">
    <property type="entry name" value="Ribosomal_eL8/Nhp2"/>
</dbReference>
<feature type="domain" description="Ribosomal protein eL8/eL30/eS12/Gadd45" evidence="4">
    <location>
        <begin position="80"/>
        <end position="168"/>
    </location>
</feature>
<dbReference type="GO" id="GO:1990904">
    <property type="term" value="C:ribonucleoprotein complex"/>
    <property type="evidence" value="ECO:0007669"/>
    <property type="project" value="UniProtKB-KW"/>
</dbReference>
<feature type="region of interest" description="Disordered" evidence="3">
    <location>
        <begin position="1"/>
        <end position="34"/>
    </location>
</feature>
<evidence type="ECO:0000313" key="5">
    <source>
        <dbReference type="EMBL" id="CAD7643703.1"/>
    </source>
</evidence>
<dbReference type="PRINTS" id="PR00881">
    <property type="entry name" value="L7ARS6FAMILY"/>
</dbReference>
<name>A0A7R9LL46_9ACAR</name>
<gene>
    <name evidence="5" type="ORF">ONB1V03_LOCUS4272</name>
</gene>
<evidence type="ECO:0000256" key="1">
    <source>
        <dbReference type="ARBA" id="ARBA00007337"/>
    </source>
</evidence>
<dbReference type="Proteomes" id="UP000728032">
    <property type="component" value="Unassembled WGS sequence"/>
</dbReference>
<evidence type="ECO:0000256" key="2">
    <source>
        <dbReference type="ARBA" id="ARBA00023274"/>
    </source>
</evidence>
<dbReference type="EMBL" id="OC916267">
    <property type="protein sequence ID" value="CAD7643703.1"/>
    <property type="molecule type" value="Genomic_DNA"/>
</dbReference>
<dbReference type="InterPro" id="IPR050257">
    <property type="entry name" value="eL8/uL1-like"/>
</dbReference>
<organism evidence="5">
    <name type="scientific">Oppiella nova</name>
    <dbReference type="NCBI Taxonomy" id="334625"/>
    <lineage>
        <taxon>Eukaryota</taxon>
        <taxon>Metazoa</taxon>
        <taxon>Ecdysozoa</taxon>
        <taxon>Arthropoda</taxon>
        <taxon>Chelicerata</taxon>
        <taxon>Arachnida</taxon>
        <taxon>Acari</taxon>
        <taxon>Acariformes</taxon>
        <taxon>Sarcoptiformes</taxon>
        <taxon>Oribatida</taxon>
        <taxon>Brachypylina</taxon>
        <taxon>Oppioidea</taxon>
        <taxon>Oppiidae</taxon>
        <taxon>Oppiella</taxon>
    </lineage>
</organism>
<dbReference type="PANTHER" id="PTHR23105">
    <property type="entry name" value="RIBOSOMAL PROTEIN L7AE FAMILY MEMBER"/>
    <property type="match status" value="1"/>
</dbReference>
<keyword evidence="2" id="KW-0687">Ribonucleoprotein</keyword>
<protein>
    <recommendedName>
        <fullName evidence="4">Ribosomal protein eL8/eL30/eS12/Gadd45 domain-containing protein</fullName>
    </recommendedName>
</protein>
<dbReference type="OrthoDB" id="5364946at2759"/>
<dbReference type="EMBL" id="CAJPVJ010001442">
    <property type="protein sequence ID" value="CAG2164723.1"/>
    <property type="molecule type" value="Genomic_DNA"/>
</dbReference>